<dbReference type="GeneID" id="109715673"/>
<feature type="domain" description="GYF" evidence="2">
    <location>
        <begin position="566"/>
        <end position="617"/>
    </location>
</feature>
<feature type="region of interest" description="Disordered" evidence="1">
    <location>
        <begin position="1146"/>
        <end position="1234"/>
    </location>
</feature>
<reference evidence="4" key="2">
    <citation type="submission" date="2025-08" db="UniProtKB">
        <authorList>
            <consortium name="RefSeq"/>
        </authorList>
    </citation>
    <scope>IDENTIFICATION</scope>
    <source>
        <tissue evidence="4">Leaf</tissue>
    </source>
</reference>
<feature type="region of interest" description="Disordered" evidence="1">
    <location>
        <begin position="1721"/>
        <end position="1747"/>
    </location>
</feature>
<feature type="compositionally biased region" description="Low complexity" evidence="1">
    <location>
        <begin position="1612"/>
        <end position="1627"/>
    </location>
</feature>
<feature type="compositionally biased region" description="Polar residues" evidence="1">
    <location>
        <begin position="58"/>
        <end position="75"/>
    </location>
</feature>
<feature type="compositionally biased region" description="Basic and acidic residues" evidence="1">
    <location>
        <begin position="77"/>
        <end position="176"/>
    </location>
</feature>
<feature type="region of interest" description="Disordered" evidence="1">
    <location>
        <begin position="1333"/>
        <end position="1635"/>
    </location>
</feature>
<dbReference type="CDD" id="cd00072">
    <property type="entry name" value="GYF"/>
    <property type="match status" value="1"/>
</dbReference>
<feature type="compositionally biased region" description="Basic and acidic residues" evidence="1">
    <location>
        <begin position="183"/>
        <end position="202"/>
    </location>
</feature>
<feature type="compositionally biased region" description="Polar residues" evidence="1">
    <location>
        <begin position="1580"/>
        <end position="1589"/>
    </location>
</feature>
<feature type="region of interest" description="Disordered" evidence="1">
    <location>
        <begin position="485"/>
        <end position="530"/>
    </location>
</feature>
<evidence type="ECO:0000313" key="3">
    <source>
        <dbReference type="Proteomes" id="UP000515123"/>
    </source>
</evidence>
<keyword evidence="3" id="KW-1185">Reference proteome</keyword>
<feature type="compositionally biased region" description="Low complexity" evidence="1">
    <location>
        <begin position="1527"/>
        <end position="1539"/>
    </location>
</feature>
<feature type="compositionally biased region" description="Basic and acidic residues" evidence="1">
    <location>
        <begin position="1"/>
        <end position="11"/>
    </location>
</feature>
<evidence type="ECO:0000256" key="1">
    <source>
        <dbReference type="SAM" id="MobiDB-lite"/>
    </source>
</evidence>
<feature type="compositionally biased region" description="Low complexity" evidence="1">
    <location>
        <begin position="1413"/>
        <end position="1422"/>
    </location>
</feature>
<feature type="region of interest" description="Disordered" evidence="1">
    <location>
        <begin position="1"/>
        <end position="280"/>
    </location>
</feature>
<dbReference type="SUPFAM" id="SSF55277">
    <property type="entry name" value="GYF domain"/>
    <property type="match status" value="1"/>
</dbReference>
<feature type="compositionally biased region" description="Polar residues" evidence="1">
    <location>
        <begin position="254"/>
        <end position="265"/>
    </location>
</feature>
<proteinExistence type="predicted"/>
<evidence type="ECO:0000259" key="2">
    <source>
        <dbReference type="PROSITE" id="PS50829"/>
    </source>
</evidence>
<feature type="compositionally biased region" description="Basic and acidic residues" evidence="1">
    <location>
        <begin position="378"/>
        <end position="396"/>
    </location>
</feature>
<sequence length="1775" mass="193835">MADRNNADSRRHLAVVTPPPPPIPKDVHGTDNLPLSPQWLLPKPGENKLGTAPRDFNQYGTQPDTVKNGEDLNNTGKRRDVFRPSMHDGETGRHDRWRDEEREPNSAIRRERWRDVDKVERWSDNSSRHSGESRRAMWSDSGNKEGNYDQRRENKWNTRWGPDDKEPESWREKWADPSHLSSHGKDTNNLHEKDTDREDHYSRQRRSNYSVSRGRGDPVYPPSQTPQKPSTVFGYGRGRTENESPVTISARGKLNSNSTVNSGSSRPFHLGSALDKSDSAPGNPCVKYSRMKLLDVYRVTDLKKVRANLDGFIEVPPLTELEPLEPLALSAPTSEESVILKGIDKGDIISSGVPQGSKDGSVGRNISDAIPPKQAKLGSREDRPAAMDDYKDDNTDNMKGTHFGSFESSLGEKQLQHHGSEQRVGLNLRQYSFQEKTQNADGILENPDKPAIIEASRPEISPSLYVAGPRRSQSVGDYALGSSHDWKEFSTENGPRTSEMSWSQLQKDESHWQKDEGFGPQPDPKNDPKIKRQLSDVLNREGKSSIMLGHEDSYNRRLQAHPSPEELSLYYKDPQGQIQGPFSGSDLIGWFEAGYFGIDLLVRLSSAPPDAPFSLLGDVMPHLRAKARPPPGFGTAAKPNELSEISIPSKFAGSTNIHAGMGDVDILNNGSRIRKDAATEAQNRFIESLMSGSISSSPLEKIALTGGMQEYGGSSAVGGESENDVNYLLAQRRLLERQKSSSNSLQFWPGRDVTQMVPNINAVSDSSPLHSKLLPPMGDASRQILQSPQQVDLLSILHSAADKPQNPAISGLPLWSNFPEARNMSNTLHGNGMGISQNPISMQHNLNIPPQIGVGNQQQRLLQQNQPPLPHLSPQPIDIAPALLPPDKLPSEIPQDPQLLSLLQQQYLLSQLQMQAQTSVTPQLSLLDKFLTIKQQQEQQKLQEQQKQQLLLQQQQQLLSQVLSGNQHLLDPSYGQIGNSSLDLLALQRAQEALQINQQMSIQSLLDPQPPNRPDVSLGISPANLPHHILNHVPSKEWDTSLPQQAENIVNADTATVSAMAGSLPLMKDIERDEQEDILEKNNQGLENAGAEHKTLSVSQSSEVIAPACSEAKDTAESKANDPGSSDRLTYLSDQVHDMKLSLKEVSEQIRPDSSLAKETKSVETPEVKKTSEKKSKKQKNSKAQSAADAAGKGQSKTTQSKVASEVEGSDAVVTAAKPEMLNDTEGSAAGASVEEGELDFIKAELPSSKNDSVRNEVDRGELVNLSSNAQTASSHRAWKPAFGLRPKSLLEIQAEEQLRAQREAMPAEFAKPAAPTSVSSSVPWSGVVPTLEPKFNPDVTQQVVGSSGNAANSKSKKSPLHDLLAEEVLAKSNEVEKDLGGSNTKTDMVVLDDDDFIEAKDSKKNRKKASKAKGAGLKSPSPVGSLDQTATSVRTEKGKSTQKTQEREISPAPPSGPSLGDFVLWKEDQTVSAPAPAWSADPVNLQKPLSLREIQREQERKAASIQQQIPIPSATKQQPTRGNRGSGSSWQFSGSSPSNKAAAPIQTSSHVSSVSKSKGEDDLFWGPPEQSKQEAKQSDFPSLSNQSGWGVKGSFAKGALSVAPSRQKSQSGKLPLSSPPTSSGLSIAKGSKDASSKQSDAVDFRNWCESEWVKLTGTNDTSFLEYCIKQSASEAETLLRENLGSLDRNYEFIDKFLNYKAFLSSEVVEMAFQLKISRPTGADDADTEAGADGAAKGGGGKKKAKKGKKVSLSALGFNVVSNRIMMGEIQNVDD</sequence>
<dbReference type="Gene3D" id="3.30.1490.40">
    <property type="match status" value="1"/>
</dbReference>
<organism evidence="3 4">
    <name type="scientific">Ananas comosus</name>
    <name type="common">Pineapple</name>
    <name type="synonym">Ananas ananas</name>
    <dbReference type="NCBI Taxonomy" id="4615"/>
    <lineage>
        <taxon>Eukaryota</taxon>
        <taxon>Viridiplantae</taxon>
        <taxon>Streptophyta</taxon>
        <taxon>Embryophyta</taxon>
        <taxon>Tracheophyta</taxon>
        <taxon>Spermatophyta</taxon>
        <taxon>Magnoliopsida</taxon>
        <taxon>Liliopsida</taxon>
        <taxon>Poales</taxon>
        <taxon>Bromeliaceae</taxon>
        <taxon>Bromelioideae</taxon>
        <taxon>Ananas</taxon>
    </lineage>
</organism>
<dbReference type="PANTHER" id="PTHR47471:SF1">
    <property type="entry name" value="PROTEIN ESSENTIAL FOR POTEXVIRUS ACCUMULATION 1"/>
    <property type="match status" value="1"/>
</dbReference>
<dbReference type="PROSITE" id="PS50829">
    <property type="entry name" value="GYF"/>
    <property type="match status" value="1"/>
</dbReference>
<gene>
    <name evidence="4" type="primary">LOC109715673</name>
</gene>
<feature type="compositionally biased region" description="Basic and acidic residues" evidence="1">
    <location>
        <begin position="1435"/>
        <end position="1450"/>
    </location>
</feature>
<protein>
    <submittedName>
        <fullName evidence="4">Uncharacterized protein LOC109715673</fullName>
    </submittedName>
</protein>
<dbReference type="InterPro" id="IPR035445">
    <property type="entry name" value="GYF-like_dom_sf"/>
</dbReference>
<dbReference type="Proteomes" id="UP000515123">
    <property type="component" value="Linkage group 9"/>
</dbReference>
<feature type="compositionally biased region" description="Basic and acidic residues" evidence="1">
    <location>
        <begin position="506"/>
        <end position="517"/>
    </location>
</feature>
<accession>A0A6P5FJ79</accession>
<evidence type="ECO:0000313" key="4">
    <source>
        <dbReference type="RefSeq" id="XP_020096376.1"/>
    </source>
</evidence>
<dbReference type="RefSeq" id="XP_020096376.1">
    <property type="nucleotide sequence ID" value="XM_020240787.1"/>
</dbReference>
<dbReference type="Pfam" id="PF02213">
    <property type="entry name" value="GYF"/>
    <property type="match status" value="1"/>
</dbReference>
<feature type="compositionally biased region" description="Basic and acidic residues" evidence="1">
    <location>
        <begin position="1146"/>
        <end position="1174"/>
    </location>
</feature>
<dbReference type="PANTHER" id="PTHR47471">
    <property type="entry name" value="GYF DOMAIN-CONTAINING PROTEIN"/>
    <property type="match status" value="1"/>
</dbReference>
<feature type="compositionally biased region" description="Low complexity" evidence="1">
    <location>
        <begin position="1182"/>
        <end position="1197"/>
    </location>
</feature>
<dbReference type="SMART" id="SM00444">
    <property type="entry name" value="GYF"/>
    <property type="match status" value="1"/>
</dbReference>
<dbReference type="InterPro" id="IPR003169">
    <property type="entry name" value="GYF"/>
</dbReference>
<reference evidence="3" key="1">
    <citation type="journal article" date="2015" name="Nat. Genet.">
        <title>The pineapple genome and the evolution of CAM photosynthesis.</title>
        <authorList>
            <person name="Ming R."/>
            <person name="VanBuren R."/>
            <person name="Wai C.M."/>
            <person name="Tang H."/>
            <person name="Schatz M.C."/>
            <person name="Bowers J.E."/>
            <person name="Lyons E."/>
            <person name="Wang M.L."/>
            <person name="Chen J."/>
            <person name="Biggers E."/>
            <person name="Zhang J."/>
            <person name="Huang L."/>
            <person name="Zhang L."/>
            <person name="Miao W."/>
            <person name="Zhang J."/>
            <person name="Ye Z."/>
            <person name="Miao C."/>
            <person name="Lin Z."/>
            <person name="Wang H."/>
            <person name="Zhou H."/>
            <person name="Yim W.C."/>
            <person name="Priest H.D."/>
            <person name="Zheng C."/>
            <person name="Woodhouse M."/>
            <person name="Edger P.P."/>
            <person name="Guyot R."/>
            <person name="Guo H.B."/>
            <person name="Guo H."/>
            <person name="Zheng G."/>
            <person name="Singh R."/>
            <person name="Sharma A."/>
            <person name="Min X."/>
            <person name="Zheng Y."/>
            <person name="Lee H."/>
            <person name="Gurtowski J."/>
            <person name="Sedlazeck F.J."/>
            <person name="Harkess A."/>
            <person name="McKain M.R."/>
            <person name="Liao Z."/>
            <person name="Fang J."/>
            <person name="Liu J."/>
            <person name="Zhang X."/>
            <person name="Zhang Q."/>
            <person name="Hu W."/>
            <person name="Qin Y."/>
            <person name="Wang K."/>
            <person name="Chen L.Y."/>
            <person name="Shirley N."/>
            <person name="Lin Y.R."/>
            <person name="Liu L.Y."/>
            <person name="Hernandez A.G."/>
            <person name="Wright C.L."/>
            <person name="Bulone V."/>
            <person name="Tuskan G.A."/>
            <person name="Heath K."/>
            <person name="Zee F."/>
            <person name="Moore P.H."/>
            <person name="Sunkar R."/>
            <person name="Leebens-Mack J.H."/>
            <person name="Mockler T."/>
            <person name="Bennetzen J.L."/>
            <person name="Freeling M."/>
            <person name="Sankoff D."/>
            <person name="Paterson A.H."/>
            <person name="Zhu X."/>
            <person name="Yang X."/>
            <person name="Smith J.A."/>
            <person name="Cushman J.C."/>
            <person name="Paull R.E."/>
            <person name="Yu Q."/>
        </authorList>
    </citation>
    <scope>NUCLEOTIDE SEQUENCE [LARGE SCALE GENOMIC DNA]</scope>
    <source>
        <strain evidence="3">cv. F153</strain>
    </source>
</reference>
<feature type="compositionally biased region" description="Polar residues" evidence="1">
    <location>
        <begin position="1505"/>
        <end position="1524"/>
    </location>
</feature>
<feature type="compositionally biased region" description="Basic and acidic residues" evidence="1">
    <location>
        <begin position="1494"/>
        <end position="1503"/>
    </location>
</feature>
<feature type="region of interest" description="Disordered" evidence="1">
    <location>
        <begin position="350"/>
        <end position="397"/>
    </location>
</feature>
<name>A0A6P5FJ79_ANACO</name>
<dbReference type="OrthoDB" id="6415790at2759"/>
<feature type="compositionally biased region" description="Polar residues" evidence="1">
    <location>
        <begin position="491"/>
        <end position="505"/>
    </location>
</feature>